<proteinExistence type="predicted"/>
<organism evidence="1 2">
    <name type="scientific">Virgisporangium aurantiacum</name>
    <dbReference type="NCBI Taxonomy" id="175570"/>
    <lineage>
        <taxon>Bacteria</taxon>
        <taxon>Bacillati</taxon>
        <taxon>Actinomycetota</taxon>
        <taxon>Actinomycetes</taxon>
        <taxon>Micromonosporales</taxon>
        <taxon>Micromonosporaceae</taxon>
        <taxon>Virgisporangium</taxon>
    </lineage>
</organism>
<keyword evidence="2" id="KW-1185">Reference proteome</keyword>
<sequence>MVADRKVGPLYSSPTHVAGTSFAAPRLAFRQALYLVSGGKVDCGRSPDPVVPPLGYVEKEAAGVLMWRNRPMDETSAEYCSDFNSLTAELR</sequence>
<dbReference type="AlphaFoldDB" id="A0A8J4EAC8"/>
<protein>
    <submittedName>
        <fullName evidence="1">Uncharacterized protein</fullName>
    </submittedName>
</protein>
<comment type="caution">
    <text evidence="1">The sequence shown here is derived from an EMBL/GenBank/DDBJ whole genome shotgun (WGS) entry which is preliminary data.</text>
</comment>
<name>A0A8J4EAC8_9ACTN</name>
<reference evidence="1" key="1">
    <citation type="submission" date="2021-01" db="EMBL/GenBank/DDBJ databases">
        <title>Whole genome shotgun sequence of Virgisporangium aurantiacum NBRC 16421.</title>
        <authorList>
            <person name="Komaki H."/>
            <person name="Tamura T."/>
        </authorList>
    </citation>
    <scope>NUCLEOTIDE SEQUENCE</scope>
    <source>
        <strain evidence="1">NBRC 16421</strain>
    </source>
</reference>
<dbReference type="EMBL" id="BOPG01000124">
    <property type="protein sequence ID" value="GIJ64647.1"/>
    <property type="molecule type" value="Genomic_DNA"/>
</dbReference>
<evidence type="ECO:0000313" key="1">
    <source>
        <dbReference type="EMBL" id="GIJ64647.1"/>
    </source>
</evidence>
<evidence type="ECO:0000313" key="2">
    <source>
        <dbReference type="Proteomes" id="UP000612585"/>
    </source>
</evidence>
<accession>A0A8J4EAC8</accession>
<dbReference type="Proteomes" id="UP000612585">
    <property type="component" value="Unassembled WGS sequence"/>
</dbReference>
<gene>
    <name evidence="1" type="ORF">Vau01_121630</name>
</gene>